<proteinExistence type="predicted"/>
<sequence length="206" mass="24149">MQQRQIAAYTMLAHPVAFLLLIFLFLINYLITCALAAGYTTRPYFEKAGRTWTGAWLWTGEGRCTGHQQRDDRRGNREYNIKDERDTILITKYDNRVIGILVLYIIHTKQELCGHIRDAIQREKLCQNNKLLIRAGVGKNLLQTVIRIYREREVIGPVFSDCHANEVLLLPIVFNAELIRRENWARDYLERVKKDLRVNPAHVHYN</sequence>
<evidence type="ECO:0000313" key="2">
    <source>
        <dbReference type="Proteomes" id="UP000247810"/>
    </source>
</evidence>
<name>A0A319E1M0_9EURO</name>
<dbReference type="EMBL" id="KZ825870">
    <property type="protein sequence ID" value="PYH94458.1"/>
    <property type="molecule type" value="Genomic_DNA"/>
</dbReference>
<dbReference type="VEuPathDB" id="FungiDB:BO71DRAFT_419304"/>
<accession>A0A319E1M0</accession>
<protein>
    <submittedName>
        <fullName evidence="1">Uncharacterized protein</fullName>
    </submittedName>
</protein>
<dbReference type="Proteomes" id="UP000247810">
    <property type="component" value="Unassembled WGS sequence"/>
</dbReference>
<reference evidence="1 2" key="1">
    <citation type="submission" date="2018-02" db="EMBL/GenBank/DDBJ databases">
        <title>The genomes of Aspergillus section Nigri reveals drivers in fungal speciation.</title>
        <authorList>
            <consortium name="DOE Joint Genome Institute"/>
            <person name="Vesth T.C."/>
            <person name="Nybo J."/>
            <person name="Theobald S."/>
            <person name="Brandl J."/>
            <person name="Frisvad J.C."/>
            <person name="Nielsen K.F."/>
            <person name="Lyhne E.K."/>
            <person name="Kogle M.E."/>
            <person name="Kuo A."/>
            <person name="Riley R."/>
            <person name="Clum A."/>
            <person name="Nolan M."/>
            <person name="Lipzen A."/>
            <person name="Salamov A."/>
            <person name="Henrissat B."/>
            <person name="Wiebenga A."/>
            <person name="De vries R.P."/>
            <person name="Grigoriev I.V."/>
            <person name="Mortensen U.H."/>
            <person name="Andersen M.R."/>
            <person name="Baker S.E."/>
        </authorList>
    </citation>
    <scope>NUCLEOTIDE SEQUENCE [LARGE SCALE GENOMIC DNA]</scope>
    <source>
        <strain evidence="1 2">CBS 707.79</strain>
    </source>
</reference>
<dbReference type="AlphaFoldDB" id="A0A319E1M0"/>
<dbReference type="OrthoDB" id="5343688at2759"/>
<evidence type="ECO:0000313" key="1">
    <source>
        <dbReference type="EMBL" id="PYH94458.1"/>
    </source>
</evidence>
<keyword evidence="2" id="KW-1185">Reference proteome</keyword>
<organism evidence="1 2">
    <name type="scientific">Aspergillus ellipticus CBS 707.79</name>
    <dbReference type="NCBI Taxonomy" id="1448320"/>
    <lineage>
        <taxon>Eukaryota</taxon>
        <taxon>Fungi</taxon>
        <taxon>Dikarya</taxon>
        <taxon>Ascomycota</taxon>
        <taxon>Pezizomycotina</taxon>
        <taxon>Eurotiomycetes</taxon>
        <taxon>Eurotiomycetidae</taxon>
        <taxon>Eurotiales</taxon>
        <taxon>Aspergillaceae</taxon>
        <taxon>Aspergillus</taxon>
        <taxon>Aspergillus subgen. Circumdati</taxon>
    </lineage>
</organism>
<gene>
    <name evidence="1" type="ORF">BO71DRAFT_419304</name>
</gene>